<accession>A0A7G9W6N5</accession>
<reference evidence="1 2" key="1">
    <citation type="submission" date="2020-07" db="EMBL/GenBank/DDBJ databases">
        <title>Alkalicella. sp. LB2 genome.</title>
        <authorList>
            <person name="Postec A."/>
            <person name="Quemeneur M."/>
        </authorList>
    </citation>
    <scope>NUCLEOTIDE SEQUENCE [LARGE SCALE GENOMIC DNA]</scope>
    <source>
        <strain evidence="1 2">LB2</strain>
    </source>
</reference>
<dbReference type="Proteomes" id="UP000516160">
    <property type="component" value="Chromosome"/>
</dbReference>
<evidence type="ECO:0000313" key="2">
    <source>
        <dbReference type="Proteomes" id="UP000516160"/>
    </source>
</evidence>
<protein>
    <submittedName>
        <fullName evidence="1">Uncharacterized protein</fullName>
    </submittedName>
</protein>
<sequence length="62" mass="7343">MLLCFVVINLKKIIKYKSEYIENVVQLLLEVDNRCNYLEKQKELLKSDIIEVLGEAYEHSLI</sequence>
<gene>
    <name evidence="1" type="ORF">HYG86_05945</name>
</gene>
<organism evidence="1 2">
    <name type="scientific">Alkalicella caledoniensis</name>
    <dbReference type="NCBI Taxonomy" id="2731377"/>
    <lineage>
        <taxon>Bacteria</taxon>
        <taxon>Bacillati</taxon>
        <taxon>Bacillota</taxon>
        <taxon>Clostridia</taxon>
        <taxon>Eubacteriales</taxon>
        <taxon>Proteinivoracaceae</taxon>
        <taxon>Alkalicella</taxon>
    </lineage>
</organism>
<dbReference type="AlphaFoldDB" id="A0A7G9W6N5"/>
<dbReference type="EMBL" id="CP058559">
    <property type="protein sequence ID" value="QNO14347.1"/>
    <property type="molecule type" value="Genomic_DNA"/>
</dbReference>
<dbReference type="RefSeq" id="WP_213168002.1">
    <property type="nucleotide sequence ID" value="NZ_CP058559.1"/>
</dbReference>
<keyword evidence="2" id="KW-1185">Reference proteome</keyword>
<name>A0A7G9W6N5_ALKCA</name>
<evidence type="ECO:0000313" key="1">
    <source>
        <dbReference type="EMBL" id="QNO14347.1"/>
    </source>
</evidence>
<dbReference type="KEGG" id="acae:HYG86_05945"/>
<proteinExistence type="predicted"/>